<keyword evidence="1" id="KW-0547">Nucleotide-binding</keyword>
<keyword evidence="2" id="KW-1185">Reference proteome</keyword>
<organism evidence="1 2">
    <name type="scientific">Ereboglobus luteus</name>
    <dbReference type="NCBI Taxonomy" id="1796921"/>
    <lineage>
        <taxon>Bacteria</taxon>
        <taxon>Pseudomonadati</taxon>
        <taxon>Verrucomicrobiota</taxon>
        <taxon>Opitutia</taxon>
        <taxon>Opitutales</taxon>
        <taxon>Opitutaceae</taxon>
        <taxon>Ereboglobus</taxon>
    </lineage>
</organism>
<proteinExistence type="predicted"/>
<name>A0A2U8E4G1_9BACT</name>
<dbReference type="EMBL" id="CP023004">
    <property type="protein sequence ID" value="AWI09655.1"/>
    <property type="molecule type" value="Genomic_DNA"/>
</dbReference>
<dbReference type="InterPro" id="IPR036890">
    <property type="entry name" value="HATPase_C_sf"/>
</dbReference>
<dbReference type="OrthoDB" id="2041081at2"/>
<keyword evidence="1" id="KW-0067">ATP-binding</keyword>
<dbReference type="Pfam" id="PF13589">
    <property type="entry name" value="HATPase_c_3"/>
    <property type="match status" value="1"/>
</dbReference>
<dbReference type="GO" id="GO:0005524">
    <property type="term" value="F:ATP binding"/>
    <property type="evidence" value="ECO:0007669"/>
    <property type="project" value="UniProtKB-KW"/>
</dbReference>
<evidence type="ECO:0000313" key="2">
    <source>
        <dbReference type="Proteomes" id="UP000244896"/>
    </source>
</evidence>
<reference evidence="1 2" key="1">
    <citation type="journal article" date="2018" name="Syst. Appl. Microbiol.">
        <title>Ereboglobus luteus gen. nov. sp. nov. from cockroach guts, and new insights into the oxygen relationship of the genera Opitutus and Didymococcus (Verrucomicrobia: Opitutaceae).</title>
        <authorList>
            <person name="Tegtmeier D."/>
            <person name="Belitz A."/>
            <person name="Radek R."/>
            <person name="Heimerl T."/>
            <person name="Brune A."/>
        </authorList>
    </citation>
    <scope>NUCLEOTIDE SEQUENCE [LARGE SCALE GENOMIC DNA]</scope>
    <source>
        <strain evidence="1 2">Ho45</strain>
    </source>
</reference>
<dbReference type="Gene3D" id="3.30.565.10">
    <property type="entry name" value="Histidine kinase-like ATPase, C-terminal domain"/>
    <property type="match status" value="1"/>
</dbReference>
<dbReference type="KEGG" id="elut:CKA38_10695"/>
<dbReference type="Proteomes" id="UP000244896">
    <property type="component" value="Chromosome"/>
</dbReference>
<dbReference type="SUPFAM" id="SSF55874">
    <property type="entry name" value="ATPase domain of HSP90 chaperone/DNA topoisomerase II/histidine kinase"/>
    <property type="match status" value="1"/>
</dbReference>
<accession>A0A2U8E4G1</accession>
<sequence>MDIETTNAVKLFFPNPSLVQVFFESVANSLDANASEISINIEIQRFSAPDTLKITISDNGDGFTNESFERFARLLKPQDAFHKGLGRLLFLKYFARIEVNSVWGDNRRQFTFSEAFRDESKLEKLEKIQSNTTTLVFTNFIGERLKSYDDIKPGALKTRIIEQFLPTLHERRRTQRPFLIKISLQTEESNTQKEFFSDDETITADDLPELQSVSIEDPLLDAYEGVEMWFRVKAGMGERTLLTAVSIDGRTIPIKLLQPHAVPPDHSGIFLFVSQLFKGAADTSRQKLILPDNISEPDLLSVLRREVGKIFTEKIPQIAEKNEEAKNQFEKQFPHLLGLFEENTVGLINKDEALDIAQSKFFKAQKEVLQCEELTDSTFEKSLELSSRSLTEYILYRDKIIRKFKDMSGDNSEAEIHNLIVPRYQEFEESDLIRDVYSNNAWLLDDKFMSFRTILSEARMDSVIGAITLNEEATKDEGRPDIAMIFSADPAVEASVDVVVVEIKKKTDDEKENEYAINQLLDRAVKLAAHCPNIQRIWYYAVIQVNDTMATRLEQRKWAPLFSRGKVYYQEFPTKRPNGSVVPTPTFVMSFDAIVADAECRNHTFLEILRHGMKKFADSNTQSPTSEKRDED</sequence>
<protein>
    <submittedName>
        <fullName evidence="1">ATP-binding protein</fullName>
    </submittedName>
</protein>
<evidence type="ECO:0000313" key="1">
    <source>
        <dbReference type="EMBL" id="AWI09655.1"/>
    </source>
</evidence>
<dbReference type="AlphaFoldDB" id="A0A2U8E4G1"/>
<dbReference type="RefSeq" id="WP_108825466.1">
    <property type="nucleotide sequence ID" value="NZ_CP023004.1"/>
</dbReference>
<gene>
    <name evidence="1" type="ORF">CKA38_10695</name>
</gene>